<keyword evidence="1" id="KW-0472">Membrane</keyword>
<keyword evidence="1" id="KW-1133">Transmembrane helix</keyword>
<feature type="transmembrane region" description="Helical" evidence="1">
    <location>
        <begin position="6"/>
        <end position="27"/>
    </location>
</feature>
<dbReference type="PANTHER" id="PTHR32063">
    <property type="match status" value="1"/>
</dbReference>
<dbReference type="InterPro" id="IPR027463">
    <property type="entry name" value="AcrB_DN_DC_subdom"/>
</dbReference>
<feature type="transmembrane region" description="Helical" evidence="1">
    <location>
        <begin position="864"/>
        <end position="883"/>
    </location>
</feature>
<dbReference type="GO" id="GO:0042910">
    <property type="term" value="F:xenobiotic transmembrane transporter activity"/>
    <property type="evidence" value="ECO:0007669"/>
    <property type="project" value="TreeGrafter"/>
</dbReference>
<dbReference type="OrthoDB" id="9806532at2"/>
<dbReference type="AlphaFoldDB" id="A0A5C6FXB5"/>
<accession>A0A5C6FXB5</accession>
<feature type="transmembrane region" description="Helical" evidence="1">
    <location>
        <begin position="960"/>
        <end position="981"/>
    </location>
</feature>
<dbReference type="SUPFAM" id="SSF82714">
    <property type="entry name" value="Multidrug efflux transporter AcrB TolC docking domain, DN and DC subdomains"/>
    <property type="match status" value="2"/>
</dbReference>
<gene>
    <name evidence="2" type="primary">ttgB_2</name>
    <name evidence="2" type="ORF">V7x_32230</name>
</gene>
<feature type="transmembrane region" description="Helical" evidence="1">
    <location>
        <begin position="326"/>
        <end position="346"/>
    </location>
</feature>
<dbReference type="Gene3D" id="3.30.70.1430">
    <property type="entry name" value="Multidrug efflux transporter AcrB pore domain"/>
    <property type="match status" value="2"/>
</dbReference>
<reference evidence="2 3" key="1">
    <citation type="submission" date="2019-02" db="EMBL/GenBank/DDBJ databases">
        <title>Deep-cultivation of Planctomycetes and their phenomic and genomic characterization uncovers novel biology.</title>
        <authorList>
            <person name="Wiegand S."/>
            <person name="Jogler M."/>
            <person name="Boedeker C."/>
            <person name="Pinto D."/>
            <person name="Vollmers J."/>
            <person name="Rivas-Marin E."/>
            <person name="Kohn T."/>
            <person name="Peeters S.H."/>
            <person name="Heuer A."/>
            <person name="Rast P."/>
            <person name="Oberbeckmann S."/>
            <person name="Bunk B."/>
            <person name="Jeske O."/>
            <person name="Meyerdierks A."/>
            <person name="Storesund J.E."/>
            <person name="Kallscheuer N."/>
            <person name="Luecker S."/>
            <person name="Lage O.M."/>
            <person name="Pohl T."/>
            <person name="Merkel B.J."/>
            <person name="Hornburger P."/>
            <person name="Mueller R.-W."/>
            <person name="Bruemmer F."/>
            <person name="Labrenz M."/>
            <person name="Spormann A.M."/>
            <person name="Op Den Camp H."/>
            <person name="Overmann J."/>
            <person name="Amann R."/>
            <person name="Jetten M.S.M."/>
            <person name="Mascher T."/>
            <person name="Medema M.H."/>
            <person name="Devos D.P."/>
            <person name="Kaster A.-K."/>
            <person name="Ovreas L."/>
            <person name="Rohde M."/>
            <person name="Galperin M.Y."/>
            <person name="Jogler C."/>
        </authorList>
    </citation>
    <scope>NUCLEOTIDE SEQUENCE [LARGE SCALE GENOMIC DNA]</scope>
    <source>
        <strain evidence="2 3">V7</strain>
    </source>
</reference>
<evidence type="ECO:0000313" key="2">
    <source>
        <dbReference type="EMBL" id="TWU67647.1"/>
    </source>
</evidence>
<comment type="caution">
    <text evidence="2">The sequence shown here is derived from an EMBL/GenBank/DDBJ whole genome shotgun (WGS) entry which is preliminary data.</text>
</comment>
<organism evidence="2 3">
    <name type="scientific">Crateriforma conspicua</name>
    <dbReference type="NCBI Taxonomy" id="2527996"/>
    <lineage>
        <taxon>Bacteria</taxon>
        <taxon>Pseudomonadati</taxon>
        <taxon>Planctomycetota</taxon>
        <taxon>Planctomycetia</taxon>
        <taxon>Planctomycetales</taxon>
        <taxon>Planctomycetaceae</taxon>
        <taxon>Crateriforma</taxon>
    </lineage>
</organism>
<dbReference type="GO" id="GO:0005886">
    <property type="term" value="C:plasma membrane"/>
    <property type="evidence" value="ECO:0007669"/>
    <property type="project" value="TreeGrafter"/>
</dbReference>
<dbReference type="Gene3D" id="1.20.1640.10">
    <property type="entry name" value="Multidrug efflux transporter AcrB transmembrane domain"/>
    <property type="match status" value="2"/>
</dbReference>
<dbReference type="SUPFAM" id="SSF82866">
    <property type="entry name" value="Multidrug efflux transporter AcrB transmembrane domain"/>
    <property type="match status" value="2"/>
</dbReference>
<feature type="transmembrane region" description="Helical" evidence="1">
    <location>
        <begin position="916"/>
        <end position="940"/>
    </location>
</feature>
<dbReference type="InterPro" id="IPR001036">
    <property type="entry name" value="Acrflvin-R"/>
</dbReference>
<dbReference type="PANTHER" id="PTHR32063:SF33">
    <property type="entry name" value="RND SUPERFAMILY EFFLUX PUMP PERMEASE COMPONENT"/>
    <property type="match status" value="1"/>
</dbReference>
<feature type="transmembrane region" description="Helical" evidence="1">
    <location>
        <begin position="366"/>
        <end position="391"/>
    </location>
</feature>
<dbReference type="RefSeq" id="WP_146414009.1">
    <property type="nucleotide sequence ID" value="NZ_SJPZ01000001.1"/>
</dbReference>
<dbReference type="Gene3D" id="3.30.70.1440">
    <property type="entry name" value="Multidrug efflux transporter AcrB pore domain"/>
    <property type="match status" value="1"/>
</dbReference>
<dbReference type="Proteomes" id="UP000316476">
    <property type="component" value="Unassembled WGS sequence"/>
</dbReference>
<sequence length="1042" mass="113505">MIDQFARHPTLANLLMLLFIIAGLFSLPKLERETFPEFTATEIQIQILYRGATAEEVEEAVCQRVEDAIDGVENVKEVRSDAQEGVAVITVEMRDGADISIFQDDIESEVEAITEFPVDVEDPVITQLGRTEAVMVLLVTGPMPTGDLKIYCENLKNRLQQVPQVSLVELGGFSDRQLRMNLSEEALRRYSLTAADVARVIARQGIDIPAGALETRDNEVLLRFVEQRRTPEELEDLIIKGTRGGAEIRLRDLGQVVDLFEDEEVKSLLGNERAGVLRIEKTKTQDAIRVTTAVNEFLEAERQRQPNVNIAVVNDMSTLIRDRLRLVLKNAVQGIILVFCTLWMFFSLRMSFWVVMSLPVSFLGALFLMPMLGLTINMITLVALLLATGILMDDGIVISENIARHLGMGKPAMQAAVDGVKEVAGGVVSSFLTTICVLGPLASLAGFIGKVLQVIPMVLILVLAVSLIEAFIILPAHLGHSLGHSGLERSGRMRGAIDAVLDWLRESVMGRCVDGAIRWRYLFLGSLAGLFVASLALVVSGIVPFQGFPTTEGEIVEARILLPQGTPIERTEKIVQRISAGLDEINKQFTPDQPDGRELVETVQVQFGTNADAFESGSHVATITADLLSPENRSTRIDAVVQAWREEVGNLPDVISVTYGEAAFGPAGRPIEIRFQSDSLHDAKAAAQQGLAFFDQYEGVYNLTDDLRPGKQEYRIRLDEGAVGLGLDVTTIADQVRAAFQGTVADEIQVGTEAYEIEARLKTSDRDSLADFADFHVVLTDGSRVPLSAVAKVDVATGWSRIARLNGRRTVTLIGEVDTRVANTAALMGLFRRKAIPEIEEQHPNVRVQIEGESQESAETGNSMLQAFVLGLIGVFAILSYQFESWTEPLIVMAAIPMALIGVIWGHLITGNSLSIPSVLGFVSLAGVVVNDSILLVLFLKQERVKGSKVIESAQHASRLRFRAILLTSATTIAGLTPLLFETSRQAQVLIPLAVSVCFGLLASTVLVLIAIPAAYVALADLGLVAKVDEADSSRSSVSPRH</sequence>
<feature type="transmembrane region" description="Helical" evidence="1">
    <location>
        <begin position="454"/>
        <end position="474"/>
    </location>
</feature>
<dbReference type="Gene3D" id="3.30.2090.10">
    <property type="entry name" value="Multidrug efflux transporter AcrB TolC docking domain, DN and DC subdomains"/>
    <property type="match status" value="2"/>
</dbReference>
<evidence type="ECO:0000256" key="1">
    <source>
        <dbReference type="SAM" id="Phobius"/>
    </source>
</evidence>
<feature type="transmembrane region" description="Helical" evidence="1">
    <location>
        <begin position="993"/>
        <end position="1019"/>
    </location>
</feature>
<evidence type="ECO:0000313" key="3">
    <source>
        <dbReference type="Proteomes" id="UP000316476"/>
    </source>
</evidence>
<dbReference type="Gene3D" id="3.30.70.1320">
    <property type="entry name" value="Multidrug efflux transporter AcrB pore domain like"/>
    <property type="match status" value="1"/>
</dbReference>
<feature type="transmembrane region" description="Helical" evidence="1">
    <location>
        <begin position="890"/>
        <end position="910"/>
    </location>
</feature>
<keyword evidence="1" id="KW-0812">Transmembrane</keyword>
<feature type="transmembrane region" description="Helical" evidence="1">
    <location>
        <begin position="423"/>
        <end position="448"/>
    </location>
</feature>
<dbReference type="EMBL" id="SJPZ01000001">
    <property type="protein sequence ID" value="TWU67647.1"/>
    <property type="molecule type" value="Genomic_DNA"/>
</dbReference>
<protein>
    <submittedName>
        <fullName evidence="2">Toluene efflux pump membrane transporter TtgB</fullName>
    </submittedName>
</protein>
<dbReference type="SUPFAM" id="SSF82693">
    <property type="entry name" value="Multidrug efflux transporter AcrB pore domain, PN1, PN2, PC1 and PC2 subdomains"/>
    <property type="match status" value="2"/>
</dbReference>
<feature type="transmembrane region" description="Helical" evidence="1">
    <location>
        <begin position="521"/>
        <end position="543"/>
    </location>
</feature>
<proteinExistence type="predicted"/>
<name>A0A5C6FXB5_9PLAN</name>
<dbReference type="Pfam" id="PF00873">
    <property type="entry name" value="ACR_tran"/>
    <property type="match status" value="1"/>
</dbReference>
<dbReference type="PRINTS" id="PR00702">
    <property type="entry name" value="ACRIFLAVINRP"/>
</dbReference>